<proteinExistence type="predicted"/>
<evidence type="ECO:0000313" key="1">
    <source>
        <dbReference type="EMBL" id="JAD29620.1"/>
    </source>
</evidence>
<name>A0A0A8YYU2_ARUDO</name>
<protein>
    <submittedName>
        <fullName evidence="1">Uncharacterized protein</fullName>
    </submittedName>
</protein>
<dbReference type="AlphaFoldDB" id="A0A0A8YYU2"/>
<reference evidence="1" key="2">
    <citation type="journal article" date="2015" name="Data Brief">
        <title>Shoot transcriptome of the giant reed, Arundo donax.</title>
        <authorList>
            <person name="Barrero R.A."/>
            <person name="Guerrero F.D."/>
            <person name="Moolhuijzen P."/>
            <person name="Goolsby J.A."/>
            <person name="Tidwell J."/>
            <person name="Bellgard S.E."/>
            <person name="Bellgard M.I."/>
        </authorList>
    </citation>
    <scope>NUCLEOTIDE SEQUENCE</scope>
    <source>
        <tissue evidence="1">Shoot tissue taken approximately 20 cm above the soil surface</tissue>
    </source>
</reference>
<sequence length="24" mass="2834">MSGLCVGRMCSERRADGWMCWRGW</sequence>
<reference evidence="1" key="1">
    <citation type="submission" date="2014-09" db="EMBL/GenBank/DDBJ databases">
        <authorList>
            <person name="Magalhaes I.L.F."/>
            <person name="Oliveira U."/>
            <person name="Santos F.R."/>
            <person name="Vidigal T.H.D.A."/>
            <person name="Brescovit A.D."/>
            <person name="Santos A.J."/>
        </authorList>
    </citation>
    <scope>NUCLEOTIDE SEQUENCE</scope>
    <source>
        <tissue evidence="1">Shoot tissue taken approximately 20 cm above the soil surface</tissue>
    </source>
</reference>
<dbReference type="EMBL" id="GBRH01268275">
    <property type="protein sequence ID" value="JAD29620.1"/>
    <property type="molecule type" value="Transcribed_RNA"/>
</dbReference>
<organism evidence="1">
    <name type="scientific">Arundo donax</name>
    <name type="common">Giant reed</name>
    <name type="synonym">Donax arundinaceus</name>
    <dbReference type="NCBI Taxonomy" id="35708"/>
    <lineage>
        <taxon>Eukaryota</taxon>
        <taxon>Viridiplantae</taxon>
        <taxon>Streptophyta</taxon>
        <taxon>Embryophyta</taxon>
        <taxon>Tracheophyta</taxon>
        <taxon>Spermatophyta</taxon>
        <taxon>Magnoliopsida</taxon>
        <taxon>Liliopsida</taxon>
        <taxon>Poales</taxon>
        <taxon>Poaceae</taxon>
        <taxon>PACMAD clade</taxon>
        <taxon>Arundinoideae</taxon>
        <taxon>Arundineae</taxon>
        <taxon>Arundo</taxon>
    </lineage>
</organism>
<accession>A0A0A8YYU2</accession>